<dbReference type="InterPro" id="IPR012617">
    <property type="entry name" value="AATF_C"/>
</dbReference>
<dbReference type="EMBL" id="PIXR01001094">
    <property type="protein sequence ID" value="TBU02753.1"/>
    <property type="molecule type" value="Genomic_DNA"/>
</dbReference>
<dbReference type="GO" id="GO:0005634">
    <property type="term" value="C:nucleus"/>
    <property type="evidence" value="ECO:0007669"/>
    <property type="project" value="InterPro"/>
</dbReference>
<feature type="domain" description="Apoptosis-antagonizing transcription factor C-terminal" evidence="1">
    <location>
        <begin position="140"/>
        <end position="190"/>
    </location>
</feature>
<organism evidence="2 3">
    <name type="scientific">Hamiltosporidium magnivora</name>
    <dbReference type="NCBI Taxonomy" id="148818"/>
    <lineage>
        <taxon>Eukaryota</taxon>
        <taxon>Fungi</taxon>
        <taxon>Fungi incertae sedis</taxon>
        <taxon>Microsporidia</taxon>
        <taxon>Dubosqiidae</taxon>
        <taxon>Hamiltosporidium</taxon>
    </lineage>
</organism>
<evidence type="ECO:0000313" key="3">
    <source>
        <dbReference type="Proteomes" id="UP000293045"/>
    </source>
</evidence>
<reference evidence="2 3" key="1">
    <citation type="submission" date="2017-12" db="EMBL/GenBank/DDBJ databases">
        <authorList>
            <person name="Pombert J.-F."/>
            <person name="Haag K.L."/>
            <person name="Ebert D."/>
        </authorList>
    </citation>
    <scope>NUCLEOTIDE SEQUENCE [LARGE SCALE GENOMIC DNA]</scope>
    <source>
        <strain evidence="2">IL-BN-2</strain>
    </source>
</reference>
<comment type="caution">
    <text evidence="2">The sequence shown here is derived from an EMBL/GenBank/DDBJ whole genome shotgun (WGS) entry which is preliminary data.</text>
</comment>
<sequence>MPKEESSNFNEINITELQRKIENLLTIRIKLEPLLQKGKDSFNKEDLSTFIDLKEQIQLQPNLKEKTGKIINKAINSLNKINIKLNCTSDKENKVLFGTLKNQINLMTEELKQKHSNKFCDSKLFLNLIKHRSERFNFGKKSNKISKNEKQSKNKKLSYEYHDKMENFVVQKGTVQWPEEKIDNLFSSLMN</sequence>
<dbReference type="Proteomes" id="UP000293045">
    <property type="component" value="Unassembled WGS sequence"/>
</dbReference>
<dbReference type="AlphaFoldDB" id="A0A4Q9L599"/>
<dbReference type="Pfam" id="PF08164">
    <property type="entry name" value="TRAUB"/>
    <property type="match status" value="1"/>
</dbReference>
<dbReference type="VEuPathDB" id="MicrosporidiaDB:CWI39_1094p0020"/>
<name>A0A4Q9L599_9MICR</name>
<evidence type="ECO:0000259" key="1">
    <source>
        <dbReference type="Pfam" id="PF08164"/>
    </source>
</evidence>
<evidence type="ECO:0000313" key="2">
    <source>
        <dbReference type="EMBL" id="TBU02753.1"/>
    </source>
</evidence>
<proteinExistence type="predicted"/>
<accession>A0A4Q9L599</accession>
<protein>
    <submittedName>
        <fullName evidence="2">Putative apoptosis-antagonizing transcription factor</fullName>
    </submittedName>
</protein>
<dbReference type="VEuPathDB" id="MicrosporidiaDB:CWI36_0176p0020"/>
<gene>
    <name evidence="2" type="ORF">CWI39_1094p0020</name>
</gene>